<dbReference type="GO" id="GO:0005524">
    <property type="term" value="F:ATP binding"/>
    <property type="evidence" value="ECO:0007669"/>
    <property type="project" value="UniProtKB-UniRule"/>
</dbReference>
<dbReference type="Gene3D" id="1.10.510.10">
    <property type="entry name" value="Transferase(Phosphotransferase) domain 1"/>
    <property type="match status" value="1"/>
</dbReference>
<dbReference type="Proteomes" id="UP000249061">
    <property type="component" value="Unassembled WGS sequence"/>
</dbReference>
<feature type="transmembrane region" description="Helical" evidence="9">
    <location>
        <begin position="423"/>
        <end position="444"/>
    </location>
</feature>
<dbReference type="PANTHER" id="PTHR43289:SF6">
    <property type="entry name" value="SERINE_THREONINE-PROTEIN KINASE NEKL-3"/>
    <property type="match status" value="1"/>
</dbReference>
<dbReference type="InterPro" id="IPR017441">
    <property type="entry name" value="Protein_kinase_ATP_BS"/>
</dbReference>
<keyword evidence="9" id="KW-0812">Transmembrane</keyword>
<dbReference type="InterPro" id="IPR011009">
    <property type="entry name" value="Kinase-like_dom_sf"/>
</dbReference>
<evidence type="ECO:0000313" key="11">
    <source>
        <dbReference type="EMBL" id="PZR18384.1"/>
    </source>
</evidence>
<dbReference type="PANTHER" id="PTHR43289">
    <property type="entry name" value="MITOGEN-ACTIVATED PROTEIN KINASE KINASE KINASE 20-RELATED"/>
    <property type="match status" value="1"/>
</dbReference>
<evidence type="ECO:0000256" key="9">
    <source>
        <dbReference type="SAM" id="Phobius"/>
    </source>
</evidence>
<dbReference type="PROSITE" id="PS00108">
    <property type="entry name" value="PROTEIN_KINASE_ST"/>
    <property type="match status" value="1"/>
</dbReference>
<evidence type="ECO:0000256" key="3">
    <source>
        <dbReference type="ARBA" id="ARBA00022679"/>
    </source>
</evidence>
<sequence length="593" mass="63833">MSANIPDLTGRKIGEYEIVSRVGVGGMGAVYEGKQPLIGKRVAVKVLLPSLSNEQELVERFLAEARSVNEIRHRGIVDIFSFGQLPEGSHYFVMEYLQGDPFDKIIKQRAPLPLAEALGWADEMLDALDAAHSAGIIHRDIKPSNLFLVNTGRGRPYVKLLDFGIAKLGVLQGEATPQTRASVILGTPDYISPEQARGKPISPQTDLYALGCVIFEMVTGERVFRGENTLQTMWMHVEDVPPVPSSLRPEIPPQLDDAILWAIEKAPEKRPPTAAALRDALAAIRGTLSPSGQFTPPPITGASQRPLSHTPPPSGRSRPVGTPAPRSGALPPLGTPMPVSGRSGSQAPVSERTRVARPAQENQSGQETRVAPATAMLDVETDPERPAVPRASGQSGVQPRPPVADAAQRSTELHESPPSKSKLPLVLAGAVVVLLVAIVGFVFASNRTPAIEPTPELPPIAVVTPPKPPKSDEPTTPIQDPRPEAPKKDPQPIDPPEEDPPQIDPPKKDPPSQNPPKIDPKPNKPGITVEKLVARLRKVESALAAKEAETGQKDPVMRQFVEQAKKQIKAASTDAERRDAWGFLGDLEGQLKH</sequence>
<dbReference type="SUPFAM" id="SSF56112">
    <property type="entry name" value="Protein kinase-like (PK-like)"/>
    <property type="match status" value="1"/>
</dbReference>
<proteinExistence type="predicted"/>
<keyword evidence="9" id="KW-1133">Transmembrane helix</keyword>
<dbReference type="InterPro" id="IPR008271">
    <property type="entry name" value="Ser/Thr_kinase_AS"/>
</dbReference>
<evidence type="ECO:0000259" key="10">
    <source>
        <dbReference type="PROSITE" id="PS50011"/>
    </source>
</evidence>
<organism evidence="11 12">
    <name type="scientific">Archangium gephyra</name>
    <dbReference type="NCBI Taxonomy" id="48"/>
    <lineage>
        <taxon>Bacteria</taxon>
        <taxon>Pseudomonadati</taxon>
        <taxon>Myxococcota</taxon>
        <taxon>Myxococcia</taxon>
        <taxon>Myxococcales</taxon>
        <taxon>Cystobacterineae</taxon>
        <taxon>Archangiaceae</taxon>
        <taxon>Archangium</taxon>
    </lineage>
</organism>
<dbReference type="Gene3D" id="3.30.200.20">
    <property type="entry name" value="Phosphorylase Kinase, domain 1"/>
    <property type="match status" value="1"/>
</dbReference>
<dbReference type="CDD" id="cd14014">
    <property type="entry name" value="STKc_PknB_like"/>
    <property type="match status" value="1"/>
</dbReference>
<feature type="compositionally biased region" description="Basic and acidic residues" evidence="8">
    <location>
        <begin position="481"/>
        <end position="491"/>
    </location>
</feature>
<evidence type="ECO:0000256" key="7">
    <source>
        <dbReference type="PROSITE-ProRule" id="PRU10141"/>
    </source>
</evidence>
<dbReference type="InterPro" id="IPR000719">
    <property type="entry name" value="Prot_kinase_dom"/>
</dbReference>
<dbReference type="GO" id="GO:0004674">
    <property type="term" value="F:protein serine/threonine kinase activity"/>
    <property type="evidence" value="ECO:0007669"/>
    <property type="project" value="UniProtKB-KW"/>
</dbReference>
<evidence type="ECO:0000313" key="12">
    <source>
        <dbReference type="Proteomes" id="UP000249061"/>
    </source>
</evidence>
<name>A0A2W5VRS7_9BACT</name>
<dbReference type="SMART" id="SM00220">
    <property type="entry name" value="S_TKc"/>
    <property type="match status" value="1"/>
</dbReference>
<dbReference type="FunFam" id="1.10.510.10:FF:000021">
    <property type="entry name" value="Serine/threonine protein kinase"/>
    <property type="match status" value="1"/>
</dbReference>
<feature type="binding site" evidence="7">
    <location>
        <position position="45"/>
    </location>
    <ligand>
        <name>ATP</name>
        <dbReference type="ChEBI" id="CHEBI:30616"/>
    </ligand>
</feature>
<evidence type="ECO:0000256" key="2">
    <source>
        <dbReference type="ARBA" id="ARBA00022527"/>
    </source>
</evidence>
<evidence type="ECO:0000256" key="8">
    <source>
        <dbReference type="SAM" id="MobiDB-lite"/>
    </source>
</evidence>
<dbReference type="EMBL" id="QFQP01000001">
    <property type="protein sequence ID" value="PZR18384.1"/>
    <property type="molecule type" value="Genomic_DNA"/>
</dbReference>
<dbReference type="EC" id="2.7.11.1" evidence="1"/>
<feature type="region of interest" description="Disordered" evidence="8">
    <location>
        <begin position="287"/>
        <end position="421"/>
    </location>
</feature>
<comment type="caution">
    <text evidence="11">The sequence shown here is derived from an EMBL/GenBank/DDBJ whole genome shotgun (WGS) entry which is preliminary data.</text>
</comment>
<dbReference type="PROSITE" id="PS50011">
    <property type="entry name" value="PROTEIN_KINASE_DOM"/>
    <property type="match status" value="1"/>
</dbReference>
<evidence type="ECO:0000256" key="1">
    <source>
        <dbReference type="ARBA" id="ARBA00012513"/>
    </source>
</evidence>
<keyword evidence="5 11" id="KW-0418">Kinase</keyword>
<dbReference type="AlphaFoldDB" id="A0A2W5VRS7"/>
<protein>
    <recommendedName>
        <fullName evidence="1">non-specific serine/threonine protein kinase</fullName>
        <ecNumber evidence="1">2.7.11.1</ecNumber>
    </recommendedName>
</protein>
<keyword evidence="9" id="KW-0472">Membrane</keyword>
<evidence type="ECO:0000256" key="5">
    <source>
        <dbReference type="ARBA" id="ARBA00022777"/>
    </source>
</evidence>
<feature type="region of interest" description="Disordered" evidence="8">
    <location>
        <begin position="449"/>
        <end position="528"/>
    </location>
</feature>
<feature type="domain" description="Protein kinase" evidence="10">
    <location>
        <begin position="16"/>
        <end position="282"/>
    </location>
</feature>
<keyword evidence="6 7" id="KW-0067">ATP-binding</keyword>
<evidence type="ECO:0000256" key="6">
    <source>
        <dbReference type="ARBA" id="ARBA00022840"/>
    </source>
</evidence>
<dbReference type="Pfam" id="PF00069">
    <property type="entry name" value="Pkinase"/>
    <property type="match status" value="1"/>
</dbReference>
<keyword evidence="4 7" id="KW-0547">Nucleotide-binding</keyword>
<reference evidence="11 12" key="1">
    <citation type="submission" date="2017-08" db="EMBL/GenBank/DDBJ databases">
        <title>Infants hospitalized years apart are colonized by the same room-sourced microbial strains.</title>
        <authorList>
            <person name="Brooks B."/>
            <person name="Olm M.R."/>
            <person name="Firek B.A."/>
            <person name="Baker R."/>
            <person name="Thomas B.C."/>
            <person name="Morowitz M.J."/>
            <person name="Banfield J.F."/>
        </authorList>
    </citation>
    <scope>NUCLEOTIDE SEQUENCE [LARGE SCALE GENOMIC DNA]</scope>
    <source>
        <strain evidence="11">S2_003_000_R2_14</strain>
    </source>
</reference>
<keyword evidence="3" id="KW-0808">Transferase</keyword>
<keyword evidence="2 11" id="KW-0723">Serine/threonine-protein kinase</keyword>
<gene>
    <name evidence="11" type="ORF">DI536_00435</name>
</gene>
<evidence type="ECO:0000256" key="4">
    <source>
        <dbReference type="ARBA" id="ARBA00022741"/>
    </source>
</evidence>
<accession>A0A2W5VRS7</accession>
<dbReference type="PROSITE" id="PS00107">
    <property type="entry name" value="PROTEIN_KINASE_ATP"/>
    <property type="match status" value="1"/>
</dbReference>